<keyword evidence="3" id="KW-1185">Reference proteome</keyword>
<feature type="transmembrane region" description="Helical" evidence="1">
    <location>
        <begin position="46"/>
        <end position="65"/>
    </location>
</feature>
<dbReference type="RefSeq" id="WP_213166924.1">
    <property type="nucleotide sequence ID" value="NZ_CP058559.1"/>
</dbReference>
<evidence type="ECO:0000313" key="2">
    <source>
        <dbReference type="EMBL" id="QNO16531.1"/>
    </source>
</evidence>
<gene>
    <name evidence="2" type="ORF">HYG86_18000</name>
</gene>
<evidence type="ECO:0000313" key="3">
    <source>
        <dbReference type="Proteomes" id="UP000516160"/>
    </source>
</evidence>
<reference evidence="2 3" key="1">
    <citation type="submission" date="2020-07" db="EMBL/GenBank/DDBJ databases">
        <title>Alkalicella. sp. LB2 genome.</title>
        <authorList>
            <person name="Postec A."/>
            <person name="Quemeneur M."/>
        </authorList>
    </citation>
    <scope>NUCLEOTIDE SEQUENCE [LARGE SCALE GENOMIC DNA]</scope>
    <source>
        <strain evidence="2 3">LB2</strain>
    </source>
</reference>
<keyword evidence="1" id="KW-0812">Transmembrane</keyword>
<evidence type="ECO:0000256" key="1">
    <source>
        <dbReference type="SAM" id="Phobius"/>
    </source>
</evidence>
<accession>A0A7G9WCW9</accession>
<name>A0A7G9WCW9_ALKCA</name>
<keyword evidence="1" id="KW-0472">Membrane</keyword>
<proteinExistence type="predicted"/>
<keyword evidence="1" id="KW-1133">Transmembrane helix</keyword>
<dbReference type="AlphaFoldDB" id="A0A7G9WCW9"/>
<feature type="transmembrane region" description="Helical" evidence="1">
    <location>
        <begin position="71"/>
        <end position="88"/>
    </location>
</feature>
<dbReference type="KEGG" id="acae:HYG86_18000"/>
<protein>
    <submittedName>
        <fullName evidence="2">Uncharacterized protein</fullName>
    </submittedName>
</protein>
<sequence length="91" mass="10687">MFLKRIITIFIFRVALEMLSNKLGVAKWPFFKAIHKKTKKWKRKNLIGFLLIIPAAAITFPIAYLVDYNNIVSAFLIAFSLLFIDLMFKYK</sequence>
<dbReference type="Proteomes" id="UP000516160">
    <property type="component" value="Chromosome"/>
</dbReference>
<organism evidence="2 3">
    <name type="scientific">Alkalicella caledoniensis</name>
    <dbReference type="NCBI Taxonomy" id="2731377"/>
    <lineage>
        <taxon>Bacteria</taxon>
        <taxon>Bacillati</taxon>
        <taxon>Bacillota</taxon>
        <taxon>Clostridia</taxon>
        <taxon>Eubacteriales</taxon>
        <taxon>Proteinivoracaceae</taxon>
        <taxon>Alkalicella</taxon>
    </lineage>
</organism>
<dbReference type="EMBL" id="CP058559">
    <property type="protein sequence ID" value="QNO16531.1"/>
    <property type="molecule type" value="Genomic_DNA"/>
</dbReference>